<evidence type="ECO:0000313" key="4">
    <source>
        <dbReference type="EMBL" id="AKJ65483.1"/>
    </source>
</evidence>
<proteinExistence type="predicted"/>
<dbReference type="InterPro" id="IPR018951">
    <property type="entry name" value="Fumarase_C_C"/>
</dbReference>
<feature type="domain" description="Fumarate lyase N-terminal" evidence="2">
    <location>
        <begin position="9"/>
        <end position="338"/>
    </location>
</feature>
<dbReference type="InterPro" id="IPR020557">
    <property type="entry name" value="Fumarate_lyase_CS"/>
</dbReference>
<dbReference type="GO" id="GO:0008797">
    <property type="term" value="F:aspartate ammonia-lyase activity"/>
    <property type="evidence" value="ECO:0007669"/>
    <property type="project" value="TreeGrafter"/>
</dbReference>
<evidence type="ECO:0000259" key="2">
    <source>
        <dbReference type="Pfam" id="PF00206"/>
    </source>
</evidence>
<dbReference type="NCBIfam" id="NF008909">
    <property type="entry name" value="PRK12273.1"/>
    <property type="match status" value="1"/>
</dbReference>
<organism evidence="4 5">
    <name type="scientific">Kiritimatiella glycovorans</name>
    <dbReference type="NCBI Taxonomy" id="1307763"/>
    <lineage>
        <taxon>Bacteria</taxon>
        <taxon>Pseudomonadati</taxon>
        <taxon>Kiritimatiellota</taxon>
        <taxon>Kiritimatiellia</taxon>
        <taxon>Kiritimatiellales</taxon>
        <taxon>Kiritimatiellaceae</taxon>
        <taxon>Kiritimatiella</taxon>
    </lineage>
</organism>
<dbReference type="GO" id="GO:0006099">
    <property type="term" value="P:tricarboxylic acid cycle"/>
    <property type="evidence" value="ECO:0007669"/>
    <property type="project" value="InterPro"/>
</dbReference>
<evidence type="ECO:0000259" key="3">
    <source>
        <dbReference type="Pfam" id="PF10415"/>
    </source>
</evidence>
<dbReference type="FunFam" id="1.20.200.10:FF:000001">
    <property type="entry name" value="Fumarate hydratase, mitochondrial"/>
    <property type="match status" value="1"/>
</dbReference>
<dbReference type="PANTHER" id="PTHR42696">
    <property type="entry name" value="ASPARTATE AMMONIA-LYASE"/>
    <property type="match status" value="1"/>
</dbReference>
<protein>
    <submittedName>
        <fullName evidence="4">Aspartate ammonia-lyase</fullName>
    </submittedName>
</protein>
<accession>A0A0G3EGL0</accession>
<dbReference type="PATRIC" id="fig|1609981.3.peg.2348"/>
<gene>
    <name evidence="4" type="ORF">L21SP4_02256</name>
</gene>
<dbReference type="Gene3D" id="1.20.200.10">
    <property type="entry name" value="Fumarase/aspartase (Central domain)"/>
    <property type="match status" value="1"/>
</dbReference>
<dbReference type="STRING" id="1307763.L21SP4_02256"/>
<dbReference type="InterPro" id="IPR022761">
    <property type="entry name" value="Fumarate_lyase_N"/>
</dbReference>
<dbReference type="FunFam" id="1.10.275.10:FF:000001">
    <property type="entry name" value="Fumarate hydratase, mitochondrial"/>
    <property type="match status" value="1"/>
</dbReference>
<name>A0A0G3EGL0_9BACT</name>
<dbReference type="RefSeq" id="WP_074041483.1">
    <property type="nucleotide sequence ID" value="NZ_CP010904.1"/>
</dbReference>
<dbReference type="PROSITE" id="PS00163">
    <property type="entry name" value="FUMARATE_LYASES"/>
    <property type="match status" value="1"/>
</dbReference>
<reference evidence="5" key="1">
    <citation type="submission" date="2015-02" db="EMBL/GenBank/DDBJ databases">
        <title>Description and complete genome sequence of the first cultured representative of the subdivision 5 of the Verrucomicrobia phylum.</title>
        <authorList>
            <person name="Spring S."/>
            <person name="Bunk B."/>
            <person name="Sproer C."/>
            <person name="Klenk H.-P."/>
        </authorList>
    </citation>
    <scope>NUCLEOTIDE SEQUENCE [LARGE SCALE GENOMIC DNA]</scope>
    <source>
        <strain evidence="5">L21-Fru-AB</strain>
    </source>
</reference>
<keyword evidence="5" id="KW-1185">Reference proteome</keyword>
<reference evidence="4 5" key="2">
    <citation type="journal article" date="2016" name="ISME J.">
        <title>Characterization of the first cultured representative of Verrucomicrobia subdivision 5 indicates the proposal of a novel phylum.</title>
        <authorList>
            <person name="Spring S."/>
            <person name="Bunk B."/>
            <person name="Sproer C."/>
            <person name="Schumann P."/>
            <person name="Rohde M."/>
            <person name="Tindall B.J."/>
            <person name="Klenk H.P."/>
        </authorList>
    </citation>
    <scope>NUCLEOTIDE SEQUENCE [LARGE SCALE GENOMIC DNA]</scope>
    <source>
        <strain evidence="4 5">L21-Fru-AB</strain>
    </source>
</reference>
<evidence type="ECO:0000256" key="1">
    <source>
        <dbReference type="ARBA" id="ARBA00023239"/>
    </source>
</evidence>
<dbReference type="Pfam" id="PF10415">
    <property type="entry name" value="FumaraseC_C"/>
    <property type="match status" value="1"/>
</dbReference>
<dbReference type="InterPro" id="IPR008948">
    <property type="entry name" value="L-Aspartase-like"/>
</dbReference>
<dbReference type="GO" id="GO:0005829">
    <property type="term" value="C:cytosol"/>
    <property type="evidence" value="ECO:0007669"/>
    <property type="project" value="TreeGrafter"/>
</dbReference>
<evidence type="ECO:0000313" key="5">
    <source>
        <dbReference type="Proteomes" id="UP000035268"/>
    </source>
</evidence>
<dbReference type="SUPFAM" id="SSF48557">
    <property type="entry name" value="L-aspartase-like"/>
    <property type="match status" value="1"/>
</dbReference>
<dbReference type="Proteomes" id="UP000035268">
    <property type="component" value="Chromosome"/>
</dbReference>
<dbReference type="InterPro" id="IPR024083">
    <property type="entry name" value="Fumarase/histidase_N"/>
</dbReference>
<dbReference type="OrthoDB" id="9802809at2"/>
<dbReference type="PANTHER" id="PTHR42696:SF2">
    <property type="entry name" value="ASPARTATE AMMONIA-LYASE"/>
    <property type="match status" value="1"/>
</dbReference>
<keyword evidence="1 4" id="KW-0456">Lyase</keyword>
<dbReference type="InterPro" id="IPR051546">
    <property type="entry name" value="Aspartate_Ammonia-Lyase"/>
</dbReference>
<dbReference type="EMBL" id="CP010904">
    <property type="protein sequence ID" value="AKJ65483.1"/>
    <property type="molecule type" value="Genomic_DNA"/>
</dbReference>
<dbReference type="InterPro" id="IPR000362">
    <property type="entry name" value="Fumarate_lyase_fam"/>
</dbReference>
<dbReference type="AlphaFoldDB" id="A0A0G3EGL0"/>
<sequence length="458" mass="48584">MRTEKDGLGTREVPDDALFGIHTLRSMENFGSAGAKLPLELIYAMARIKRACARANRGLGLLEKDTAEAIQKACDAVLAGGHDDQFPVDVFQAGSGTSSHMNLNEVLANLAAIELGGAPGDRDRVHPNDDVNRGQSTNNVFPSAIRVAVVLGLPELDRAAEHLEEALEERARAFAGVRKSGRTHLQDAVPITLGMEFAAWARAVRKDRGRLDAAAEPLRELGVGGNAVGTGLNTPHAFREKILAALNEDTGGHFAVAEDGVEATQFLTDAGAFSGALRAFAHDLLKIVNDLRLLSSGPRTGLGEITLPAVEPGSSIMPGKLNPSICEAANMACMQVLGLDHAVSLACGAGQLELNTHMPLVGANLITSARIIRRICTALADRCIRGIEANEAVCRRNFEQSAGLATVLNPVLGYDRVCELVRESVASGRPMSELVSEKGLMSDVEWQRLVEASTGPSD</sequence>
<dbReference type="Gene3D" id="1.10.40.30">
    <property type="entry name" value="Fumarase/aspartase (C-terminal domain)"/>
    <property type="match status" value="1"/>
</dbReference>
<feature type="domain" description="Fumarase C C-terminal" evidence="3">
    <location>
        <begin position="404"/>
        <end position="451"/>
    </location>
</feature>
<dbReference type="Pfam" id="PF00206">
    <property type="entry name" value="Lyase_1"/>
    <property type="match status" value="1"/>
</dbReference>
<dbReference type="KEGG" id="vbl:L21SP4_02256"/>
<dbReference type="Gene3D" id="1.10.275.10">
    <property type="entry name" value="Fumarase/aspartase (N-terminal domain)"/>
    <property type="match status" value="1"/>
</dbReference>
<dbReference type="GO" id="GO:0006531">
    <property type="term" value="P:aspartate metabolic process"/>
    <property type="evidence" value="ECO:0007669"/>
    <property type="project" value="TreeGrafter"/>
</dbReference>
<dbReference type="PRINTS" id="PR00149">
    <property type="entry name" value="FUMRATELYASE"/>
</dbReference>